<accession>I8J1M0</accession>
<feature type="region of interest" description="Disordered" evidence="1">
    <location>
        <begin position="110"/>
        <end position="148"/>
    </location>
</feature>
<organism evidence="2 3">
    <name type="scientific">Fictibacillus macauensis ZFHKF-1</name>
    <dbReference type="NCBI Taxonomy" id="1196324"/>
    <lineage>
        <taxon>Bacteria</taxon>
        <taxon>Bacillati</taxon>
        <taxon>Bacillota</taxon>
        <taxon>Bacilli</taxon>
        <taxon>Bacillales</taxon>
        <taxon>Fictibacillaceae</taxon>
        <taxon>Fictibacillus</taxon>
    </lineage>
</organism>
<feature type="compositionally biased region" description="Basic and acidic residues" evidence="1">
    <location>
        <begin position="1"/>
        <end position="35"/>
    </location>
</feature>
<protein>
    <submittedName>
        <fullName evidence="2">Uncharacterized protein</fullName>
    </submittedName>
</protein>
<keyword evidence="3" id="KW-1185">Reference proteome</keyword>
<dbReference type="AlphaFoldDB" id="I8J1M0"/>
<evidence type="ECO:0000313" key="3">
    <source>
        <dbReference type="Proteomes" id="UP000004080"/>
    </source>
</evidence>
<evidence type="ECO:0000256" key="1">
    <source>
        <dbReference type="SAM" id="MobiDB-lite"/>
    </source>
</evidence>
<proteinExistence type="predicted"/>
<sequence length="161" mass="18347">MSERERGFSRNNDREKSESRAEVLDSRAEALESHANKTNPPSEHVQEIKKRAKLANAPKKRVKYCANHAMIAKRVFARRARSFARRGIRFARRPGEFAHRGTGFARRPGEFAHRSTRIARKQDKSSLRASARNQIESKSTARLANAPENRENSVSQVLLIV</sequence>
<evidence type="ECO:0000313" key="2">
    <source>
        <dbReference type="EMBL" id="EIT85631.1"/>
    </source>
</evidence>
<dbReference type="Proteomes" id="UP000004080">
    <property type="component" value="Unassembled WGS sequence"/>
</dbReference>
<reference evidence="2 3" key="1">
    <citation type="journal article" date="2012" name="J. Bacteriol.">
        <title>Genome of Bacillus macauensis ZFHKF-1, a Long-Chain-Forming Bacterium.</title>
        <authorList>
            <person name="Cai L."/>
            <person name="Zhang T."/>
        </authorList>
    </citation>
    <scope>NUCLEOTIDE SEQUENCE [LARGE SCALE GENOMIC DNA]</scope>
    <source>
        <strain evidence="2 3">ZFHKF-1</strain>
    </source>
</reference>
<name>I8J1M0_9BACL</name>
<dbReference type="EMBL" id="AKKV01000025">
    <property type="protein sequence ID" value="EIT85631.1"/>
    <property type="molecule type" value="Genomic_DNA"/>
</dbReference>
<comment type="caution">
    <text evidence="2">The sequence shown here is derived from an EMBL/GenBank/DDBJ whole genome shotgun (WGS) entry which is preliminary data.</text>
</comment>
<dbReference type="STRING" id="1196324.A374_10358"/>
<feature type="compositionally biased region" description="Polar residues" evidence="1">
    <location>
        <begin position="127"/>
        <end position="142"/>
    </location>
</feature>
<feature type="region of interest" description="Disordered" evidence="1">
    <location>
        <begin position="1"/>
        <end position="47"/>
    </location>
</feature>
<gene>
    <name evidence="2" type="ORF">A374_10358</name>
</gene>